<name>A0ABS0V8K7_PSEVE</name>
<accession>A0ABS0V8K7</accession>
<dbReference type="RefSeq" id="WP_198717974.1">
    <property type="nucleotide sequence ID" value="NZ_JAEILD010000009.1"/>
</dbReference>
<protein>
    <submittedName>
        <fullName evidence="1">Uncharacterized protein</fullName>
    </submittedName>
</protein>
<dbReference type="Proteomes" id="UP000614123">
    <property type="component" value="Unassembled WGS sequence"/>
</dbReference>
<keyword evidence="2" id="KW-1185">Reference proteome</keyword>
<comment type="caution">
    <text evidence="1">The sequence shown here is derived from an EMBL/GenBank/DDBJ whole genome shotgun (WGS) entry which is preliminary data.</text>
</comment>
<evidence type="ECO:0000313" key="2">
    <source>
        <dbReference type="Proteomes" id="UP000614123"/>
    </source>
</evidence>
<evidence type="ECO:0000313" key="1">
    <source>
        <dbReference type="EMBL" id="MBI6647836.1"/>
    </source>
</evidence>
<gene>
    <name evidence="1" type="ORF">YA0849_02215</name>
</gene>
<organism evidence="1 2">
    <name type="scientific">Pseudomonas veronii</name>
    <dbReference type="NCBI Taxonomy" id="76761"/>
    <lineage>
        <taxon>Bacteria</taxon>
        <taxon>Pseudomonadati</taxon>
        <taxon>Pseudomonadota</taxon>
        <taxon>Gammaproteobacteria</taxon>
        <taxon>Pseudomonadales</taxon>
        <taxon>Pseudomonadaceae</taxon>
        <taxon>Pseudomonas</taxon>
    </lineage>
</organism>
<reference evidence="1 2" key="1">
    <citation type="submission" date="2020-12" db="EMBL/GenBank/DDBJ databases">
        <title>Comparative genomic insights into the epidemiology and virulence of plant pathogenic Pseudomonads from Turkey.</title>
        <authorList>
            <person name="Dillon M."/>
            <person name="Ruiz-Bedoya T."/>
            <person name="Bendalovic-Torma C."/>
            <person name="Guttman K.M."/>
            <person name="Kwak H."/>
            <person name="Middleton M.A."/>
            <person name="Wang P.W."/>
            <person name="Horuz S."/>
            <person name="Aysan Y."/>
            <person name="Guttman D.S."/>
        </authorList>
    </citation>
    <scope>NUCLEOTIDE SEQUENCE [LARGE SCALE GENOMIC DNA]</scope>
    <source>
        <strain evidence="1 2">S4_EA_3a</strain>
    </source>
</reference>
<sequence>MRIVQDLRSDEILRLEHLLYGFNYAVWVNTYGPFDLSKTLEAQLSHAIGNEVIIGSKSCVTASEARSEITEHMLHLGDGGYGPIDLAEKRSEILILLETLFARVNLDQASAITSFWLTKGHPAYPVFWEFSFDITAHGKRWILMGSSSD</sequence>
<dbReference type="EMBL" id="JAEILD010000009">
    <property type="protein sequence ID" value="MBI6647836.1"/>
    <property type="molecule type" value="Genomic_DNA"/>
</dbReference>
<proteinExistence type="predicted"/>